<dbReference type="AlphaFoldDB" id="A0A847HDB5"/>
<reference evidence="4 5" key="1">
    <citation type="journal article" date="2020" name="Biotechnol. Biofuels">
        <title>New insights from the biogas microbiome by comprehensive genome-resolved metagenomics of nearly 1600 species originating from multiple anaerobic digesters.</title>
        <authorList>
            <person name="Campanaro S."/>
            <person name="Treu L."/>
            <person name="Rodriguez-R L.M."/>
            <person name="Kovalovszki A."/>
            <person name="Ziels R.M."/>
            <person name="Maus I."/>
            <person name="Zhu X."/>
            <person name="Kougias P.G."/>
            <person name="Basile A."/>
            <person name="Luo G."/>
            <person name="Schluter A."/>
            <person name="Konstantinidis K.T."/>
            <person name="Angelidaki I."/>
        </authorList>
    </citation>
    <scope>NUCLEOTIDE SEQUENCE [LARGE SCALE GENOMIC DNA]</scope>
    <source>
        <strain evidence="4">AS06rmzACSIP_235</strain>
    </source>
</reference>
<dbReference type="Pfam" id="PF00905">
    <property type="entry name" value="Transpeptidase"/>
    <property type="match status" value="1"/>
</dbReference>
<dbReference type="GO" id="GO:0046677">
    <property type="term" value="P:response to antibiotic"/>
    <property type="evidence" value="ECO:0007669"/>
    <property type="project" value="InterPro"/>
</dbReference>
<dbReference type="SUPFAM" id="SSF54427">
    <property type="entry name" value="NTF2-like"/>
    <property type="match status" value="1"/>
</dbReference>
<gene>
    <name evidence="4" type="ORF">GX570_10470</name>
</gene>
<keyword evidence="1" id="KW-0732">Signal</keyword>
<accession>A0A847HDB5</accession>
<evidence type="ECO:0000313" key="5">
    <source>
        <dbReference type="Proteomes" id="UP000523614"/>
    </source>
</evidence>
<dbReference type="InterPro" id="IPR007887">
    <property type="entry name" value="MecA_N"/>
</dbReference>
<dbReference type="InterPro" id="IPR032710">
    <property type="entry name" value="NTF2-like_dom_sf"/>
</dbReference>
<feature type="signal peptide" evidence="1">
    <location>
        <begin position="1"/>
        <end position="22"/>
    </location>
</feature>
<proteinExistence type="predicted"/>
<organism evidence="4 5">
    <name type="scientific">Corynebacterium marinum</name>
    <dbReference type="NCBI Taxonomy" id="349751"/>
    <lineage>
        <taxon>Bacteria</taxon>
        <taxon>Bacillati</taxon>
        <taxon>Actinomycetota</taxon>
        <taxon>Actinomycetes</taxon>
        <taxon>Mycobacteriales</taxon>
        <taxon>Corynebacteriaceae</taxon>
        <taxon>Corynebacterium</taxon>
    </lineage>
</organism>
<dbReference type="InterPro" id="IPR012338">
    <property type="entry name" value="Beta-lactam/transpept-like"/>
</dbReference>
<feature type="chain" id="PRO_5038503362" evidence="1">
    <location>
        <begin position="23"/>
        <end position="621"/>
    </location>
</feature>
<feature type="domain" description="Penicillin-binding protein transpeptidase" evidence="2">
    <location>
        <begin position="332"/>
        <end position="594"/>
    </location>
</feature>
<dbReference type="InterPro" id="IPR050515">
    <property type="entry name" value="Beta-lactam/transpept"/>
</dbReference>
<dbReference type="Pfam" id="PF05223">
    <property type="entry name" value="MecA_N"/>
    <property type="match status" value="1"/>
</dbReference>
<protein>
    <submittedName>
        <fullName evidence="4">Penicillin-binding transpeptidase domain-containing protein</fullName>
    </submittedName>
</protein>
<dbReference type="GO" id="GO:0008658">
    <property type="term" value="F:penicillin binding"/>
    <property type="evidence" value="ECO:0007669"/>
    <property type="project" value="InterPro"/>
</dbReference>
<dbReference type="PANTHER" id="PTHR30627:SF24">
    <property type="entry name" value="PENICILLIN-BINDING PROTEIN 4B"/>
    <property type="match status" value="1"/>
</dbReference>
<comment type="caution">
    <text evidence="4">The sequence shown here is derived from an EMBL/GenBank/DDBJ whole genome shotgun (WGS) entry which is preliminary data.</text>
</comment>
<dbReference type="PANTHER" id="PTHR30627">
    <property type="entry name" value="PEPTIDOGLYCAN D,D-TRANSPEPTIDASE"/>
    <property type="match status" value="1"/>
</dbReference>
<dbReference type="EMBL" id="JAAYYP010000380">
    <property type="protein sequence ID" value="NLF91753.1"/>
    <property type="molecule type" value="Genomic_DNA"/>
</dbReference>
<evidence type="ECO:0000259" key="3">
    <source>
        <dbReference type="Pfam" id="PF05223"/>
    </source>
</evidence>
<sequence length="621" mass="64803">MTGTARALAGALTALAAVFTLASCTPKPVDASPAAEDFLGALATRDASTIASLIDVPAAAQPVIDATWDGLQAESLDARLGEVDVRENGNVATAHYTLDWRLPRERTLSYETALTLTKTDGDWTVRWQPTLLHPRLGSNQHLELHPVTADRASVVSSDGVEILQPGTMWRILVDTDEVGDVRPVAADIAAAVNAAHGRDETVARIDAAALAEQLDRASGVYSVAMINQLEGPVVAGELADVPGVIVNDEAAMVNMDPSFAPDIMARVSTIVAEDIDGANGWRVTAVNEHGAPIDDVEYHPAQPAPAIRIGLDHDIQQAAQQAVDLRPESQAMIVAVRPSTGQVLAVAQTKAADEKGDVALSGLYPPGSVFKIITAAAGLEEQGLDTGSIVPCPGSMNIYGRIVNNYNQFSLGNVPLERAFASSCNTTFADISTNLAPGELADTAKQFGLGVDFQIPGLHTVTGTVPEGETPLDRTEAGYGQGLDLASPFGLALVAATAARGETPVPVLIEGHATTVSEEVPAPDPATVDQIRQMMRSVVTSGTARGMQASGELYGKTGEAEINEGSHAWFAGFRDDDIAFATLVVLGGGSEAATAITDHMFVTLDQMRASRVPGAVPEPAA</sequence>
<name>A0A847HDB5_9CORY</name>
<feature type="domain" description="NTF2-like N-terminal transpeptidase" evidence="3">
    <location>
        <begin position="31"/>
        <end position="140"/>
    </location>
</feature>
<evidence type="ECO:0000256" key="1">
    <source>
        <dbReference type="SAM" id="SignalP"/>
    </source>
</evidence>
<evidence type="ECO:0000259" key="2">
    <source>
        <dbReference type="Pfam" id="PF00905"/>
    </source>
</evidence>
<evidence type="ECO:0000313" key="4">
    <source>
        <dbReference type="EMBL" id="NLF91753.1"/>
    </source>
</evidence>
<dbReference type="GO" id="GO:0005886">
    <property type="term" value="C:plasma membrane"/>
    <property type="evidence" value="ECO:0007669"/>
    <property type="project" value="TreeGrafter"/>
</dbReference>
<dbReference type="PROSITE" id="PS51257">
    <property type="entry name" value="PROKAR_LIPOPROTEIN"/>
    <property type="match status" value="1"/>
</dbReference>
<dbReference type="Proteomes" id="UP000523614">
    <property type="component" value="Unassembled WGS sequence"/>
</dbReference>
<dbReference type="Gene3D" id="3.40.710.10">
    <property type="entry name" value="DD-peptidase/beta-lactamase superfamily"/>
    <property type="match status" value="1"/>
</dbReference>
<dbReference type="SUPFAM" id="SSF56601">
    <property type="entry name" value="beta-lactamase/transpeptidase-like"/>
    <property type="match status" value="1"/>
</dbReference>
<dbReference type="GO" id="GO:0071972">
    <property type="term" value="F:peptidoglycan L,D-transpeptidase activity"/>
    <property type="evidence" value="ECO:0007669"/>
    <property type="project" value="TreeGrafter"/>
</dbReference>
<dbReference type="GO" id="GO:0071555">
    <property type="term" value="P:cell wall organization"/>
    <property type="evidence" value="ECO:0007669"/>
    <property type="project" value="TreeGrafter"/>
</dbReference>
<dbReference type="InterPro" id="IPR001460">
    <property type="entry name" value="PCN-bd_Tpept"/>
</dbReference>